<evidence type="ECO:0000313" key="2">
    <source>
        <dbReference type="EMBL" id="AEE34483.1"/>
    </source>
</evidence>
<reference evidence="3" key="2">
    <citation type="journal article" date="2017" name="Plant J.">
        <title>Araport11: a complete reannotation of the Arabidopsis thaliana reference genome.</title>
        <authorList>
            <person name="Cheng C.Y."/>
            <person name="Krishnakumar V."/>
            <person name="Chan A.P."/>
            <person name="Thibaud-Nissen F."/>
            <person name="Schobel S."/>
            <person name="Town C.D."/>
        </authorList>
    </citation>
    <scope>GENOME REANNOTATION</scope>
    <source>
        <strain evidence="3">cv. Columbia</strain>
    </source>
</reference>
<sequence length="41" mass="4558">MLKDLFQAVSYQNTASLSLFQALSVVESKAMSQAWSHLTLI</sequence>
<name>F4ID99_ARATH</name>
<protein>
    <submittedName>
        <fullName evidence="2">Homolog of anti-oxidant 1</fullName>
    </submittedName>
</protein>
<evidence type="ECO:0000313" key="4">
    <source>
        <dbReference type="TAIR" id="AT1G66240"/>
    </source>
</evidence>
<dbReference type="OrthoDB" id="689350at2759"/>
<proteinExistence type="predicted"/>
<dbReference type="HOGENOM" id="CLU_3280202_0_0_1"/>
<evidence type="ECO:0000313" key="3">
    <source>
        <dbReference type="Proteomes" id="UP000006548"/>
    </source>
</evidence>
<dbReference type="Proteomes" id="UP000006548">
    <property type="component" value="Chromosome 1"/>
</dbReference>
<dbReference type="AlphaFoldDB" id="F4ID99"/>
<dbReference type="RefSeq" id="NP_001185328.1">
    <property type="nucleotide sequence ID" value="NM_001198399.1"/>
</dbReference>
<accession>F4ID99</accession>
<keyword evidence="3" id="KW-1185">Reference proteome</keyword>
<dbReference type="GeneID" id="842940"/>
<dbReference type="Araport" id="AT1G66240"/>
<dbReference type="ExpressionAtlas" id="F4ID99">
    <property type="expression patterns" value="baseline and differential"/>
</dbReference>
<organism evidence="2 3">
    <name type="scientific">Arabidopsis thaliana</name>
    <name type="common">Mouse-ear cress</name>
    <dbReference type="NCBI Taxonomy" id="3702"/>
    <lineage>
        <taxon>Eukaryota</taxon>
        <taxon>Viridiplantae</taxon>
        <taxon>Streptophyta</taxon>
        <taxon>Embryophyta</taxon>
        <taxon>Tracheophyta</taxon>
        <taxon>Spermatophyta</taxon>
        <taxon>Magnoliopsida</taxon>
        <taxon>eudicotyledons</taxon>
        <taxon>Gunneridae</taxon>
        <taxon>Pentapetalae</taxon>
        <taxon>rosids</taxon>
        <taxon>malvids</taxon>
        <taxon>Brassicales</taxon>
        <taxon>Brassicaceae</taxon>
        <taxon>Camelineae</taxon>
        <taxon>Arabidopsis</taxon>
    </lineage>
</organism>
<gene>
    <name evidence="2 4" type="primary">ATX1</name>
    <name evidence="2" type="synonym">ATATX1</name>
    <name evidence="2" type="synonym">homolog of anti-oxidant 1</name>
    <name evidence="1 2" type="ordered locus">At1g66240</name>
    <name evidence="2" type="ORF">T6J19.6</name>
    <name evidence="2" type="ORF">T6J19_6</name>
</gene>
<evidence type="ECO:0000313" key="1">
    <source>
        <dbReference type="Araport" id="AT1G66240"/>
    </source>
</evidence>
<reference evidence="2 3" key="1">
    <citation type="journal article" date="2000" name="Nature">
        <title>Sequence and analysis of chromosome 1 of the plant Arabidopsis thaliana.</title>
        <authorList>
            <person name="Theologis A."/>
            <person name="Ecker J.R."/>
            <person name="Palm C.J."/>
            <person name="Federspiel N.A."/>
            <person name="Kaul S."/>
            <person name="White O."/>
            <person name="Alonso J."/>
            <person name="Altafi H."/>
            <person name="Araujo R."/>
            <person name="Bowman C.L."/>
            <person name="Brooks S.Y."/>
            <person name="Buehler E."/>
            <person name="Chan A."/>
            <person name="Chao Q."/>
            <person name="Chen H."/>
            <person name="Cheuk R.F."/>
            <person name="Chin C.W."/>
            <person name="Chung M.K."/>
            <person name="Conn L."/>
            <person name="Conway A.B."/>
            <person name="Conway A.R."/>
            <person name="Creasy T.H."/>
            <person name="Dewar K."/>
            <person name="Dunn P."/>
            <person name="Etgu P."/>
            <person name="Feldblyum T.V."/>
            <person name="Feng J."/>
            <person name="Fong B."/>
            <person name="Fujii C.Y."/>
            <person name="Gill J.E."/>
            <person name="Goldsmith A.D."/>
            <person name="Haas B."/>
            <person name="Hansen N.F."/>
            <person name="Hughes B."/>
            <person name="Huizar L."/>
            <person name="Hunter J.L."/>
            <person name="Jenkins J."/>
            <person name="Johnson-Hopson C."/>
            <person name="Khan S."/>
            <person name="Khaykin E."/>
            <person name="Kim C.J."/>
            <person name="Koo H.L."/>
            <person name="Kremenetskaia I."/>
            <person name="Kurtz D.B."/>
            <person name="Kwan A."/>
            <person name="Lam B."/>
            <person name="Langin-Hooper S."/>
            <person name="Lee A."/>
            <person name="Lee J.M."/>
            <person name="Lenz C.A."/>
            <person name="Li J.H."/>
            <person name="Li Y."/>
            <person name="Lin X."/>
            <person name="Liu S.X."/>
            <person name="Liu Z.A."/>
            <person name="Luros J.S."/>
            <person name="Maiti R."/>
            <person name="Marziali A."/>
            <person name="Militscher J."/>
            <person name="Miranda M."/>
            <person name="Nguyen M."/>
            <person name="Nierman W.C."/>
            <person name="Osborne B.I."/>
            <person name="Pai G."/>
            <person name="Peterson J."/>
            <person name="Pham P.K."/>
            <person name="Rizzo M."/>
            <person name="Rooney T."/>
            <person name="Rowley D."/>
            <person name="Sakano H."/>
            <person name="Salzberg S.L."/>
            <person name="Schwartz J.R."/>
            <person name="Shinn P."/>
            <person name="Southwick A.M."/>
            <person name="Sun H."/>
            <person name="Tallon L.J."/>
            <person name="Tambunga G."/>
            <person name="Toriumi M.J."/>
            <person name="Town C.D."/>
            <person name="Utterback T."/>
            <person name="Van Aken S."/>
            <person name="Vaysberg M."/>
            <person name="Vysotskaia V.S."/>
            <person name="Walker M."/>
            <person name="Wu D."/>
            <person name="Yu G."/>
            <person name="Fraser C.M."/>
            <person name="Venter J.C."/>
            <person name="Davis R.W."/>
        </authorList>
    </citation>
    <scope>NUCLEOTIDE SEQUENCE [LARGE SCALE GENOMIC DNA]</scope>
    <source>
        <strain evidence="3">cv. Columbia</strain>
    </source>
</reference>
<dbReference type="SMR" id="F4ID99"/>
<dbReference type="EMBL" id="CP002684">
    <property type="protein sequence ID" value="AEE34483.1"/>
    <property type="molecule type" value="Genomic_DNA"/>
</dbReference>
<dbReference type="TAIR" id="AT1G66240">
    <property type="gene designation" value="ATX1"/>
</dbReference>